<sequence length="243" mass="28373">MEDAESLRVAVKEAELLAAKKSKELDRMTADMRALNDRVDNLVDELNAKTEQYNEIIHELDDFAKKQNREDEKELLQQLAARDQELFELQEARKGESGEHEKEVSLLQDQINRLREQLENERNLMDNRNTEEGELRDVISGLENELKARTDELEELQDAMDAIVEEHEADMRELEDELERKAVEASDALERLEEMTTMLKDARESELIGIQRRTESDAEIFRLQREVDHLKRAQYGDGDSFDN</sequence>
<dbReference type="Gene3D" id="6.10.140.920">
    <property type="match status" value="1"/>
</dbReference>
<protein>
    <submittedName>
        <fullName evidence="2">Uncharacterized protein</fullName>
    </submittedName>
</protein>
<evidence type="ECO:0000313" key="3">
    <source>
        <dbReference type="Proteomes" id="UP000515908"/>
    </source>
</evidence>
<dbReference type="AlphaFoldDB" id="A0A7G2C5F3"/>
<dbReference type="EMBL" id="LR877148">
    <property type="protein sequence ID" value="CAD2214950.1"/>
    <property type="molecule type" value="Genomic_DNA"/>
</dbReference>
<dbReference type="Proteomes" id="UP000515908">
    <property type="component" value="Chromosome 04"/>
</dbReference>
<feature type="coiled-coil region" evidence="1">
    <location>
        <begin position="11"/>
        <end position="59"/>
    </location>
</feature>
<reference evidence="2 3" key="1">
    <citation type="submission" date="2020-08" db="EMBL/GenBank/DDBJ databases">
        <authorList>
            <person name="Newling K."/>
            <person name="Davey J."/>
            <person name="Forrester S."/>
        </authorList>
    </citation>
    <scope>NUCLEOTIDE SEQUENCE [LARGE SCALE GENOMIC DNA]</scope>
    <source>
        <strain evidence="3">Crithidia deanei Carvalho (ATCC PRA-265)</strain>
    </source>
</reference>
<name>A0A7G2C5F3_9TRYP</name>
<dbReference type="VEuPathDB" id="TriTrypDB:ADEAN_000240300"/>
<feature type="coiled-coil region" evidence="1">
    <location>
        <begin position="97"/>
        <end position="205"/>
    </location>
</feature>
<organism evidence="2 3">
    <name type="scientific">Angomonas deanei</name>
    <dbReference type="NCBI Taxonomy" id="59799"/>
    <lineage>
        <taxon>Eukaryota</taxon>
        <taxon>Discoba</taxon>
        <taxon>Euglenozoa</taxon>
        <taxon>Kinetoplastea</taxon>
        <taxon>Metakinetoplastina</taxon>
        <taxon>Trypanosomatida</taxon>
        <taxon>Trypanosomatidae</taxon>
        <taxon>Strigomonadinae</taxon>
        <taxon>Angomonas</taxon>
    </lineage>
</organism>
<keyword evidence="3" id="KW-1185">Reference proteome</keyword>
<evidence type="ECO:0000313" key="2">
    <source>
        <dbReference type="EMBL" id="CAD2214950.1"/>
    </source>
</evidence>
<gene>
    <name evidence="2" type="ORF">ADEAN_000240300</name>
</gene>
<evidence type="ECO:0000256" key="1">
    <source>
        <dbReference type="SAM" id="Coils"/>
    </source>
</evidence>
<accession>A0A7G2C5F3</accession>
<keyword evidence="1" id="KW-0175">Coiled coil</keyword>
<proteinExistence type="predicted"/>